<gene>
    <name evidence="2" type="ORF">ACFQS3_15505</name>
</gene>
<reference evidence="3" key="1">
    <citation type="journal article" date="2019" name="Int. J. Syst. Evol. Microbiol.">
        <title>The Global Catalogue of Microorganisms (GCM) 10K type strain sequencing project: providing services to taxonomists for standard genome sequencing and annotation.</title>
        <authorList>
            <consortium name="The Broad Institute Genomics Platform"/>
            <consortium name="The Broad Institute Genome Sequencing Center for Infectious Disease"/>
            <person name="Wu L."/>
            <person name="Ma J."/>
        </authorList>
    </citation>
    <scope>NUCLEOTIDE SEQUENCE [LARGE SCALE GENOMIC DNA]</scope>
    <source>
        <strain evidence="3">KACC 12634</strain>
    </source>
</reference>
<feature type="transmembrane region" description="Helical" evidence="1">
    <location>
        <begin position="74"/>
        <end position="97"/>
    </location>
</feature>
<evidence type="ECO:0000256" key="1">
    <source>
        <dbReference type="SAM" id="Phobius"/>
    </source>
</evidence>
<keyword evidence="3" id="KW-1185">Reference proteome</keyword>
<proteinExistence type="predicted"/>
<organism evidence="2 3">
    <name type="scientific">Glycomyces mayteni</name>
    <dbReference type="NCBI Taxonomy" id="543887"/>
    <lineage>
        <taxon>Bacteria</taxon>
        <taxon>Bacillati</taxon>
        <taxon>Actinomycetota</taxon>
        <taxon>Actinomycetes</taxon>
        <taxon>Glycomycetales</taxon>
        <taxon>Glycomycetaceae</taxon>
        <taxon>Glycomyces</taxon>
    </lineage>
</organism>
<dbReference type="EMBL" id="JBHSYS010000003">
    <property type="protein sequence ID" value="MFC6958609.1"/>
    <property type="molecule type" value="Genomic_DNA"/>
</dbReference>
<protein>
    <recommendedName>
        <fullName evidence="4">Holin-X, holin superfamily III</fullName>
    </recommendedName>
</protein>
<comment type="caution">
    <text evidence="2">The sequence shown here is derived from an EMBL/GenBank/DDBJ whole genome shotgun (WGS) entry which is preliminary data.</text>
</comment>
<evidence type="ECO:0000313" key="3">
    <source>
        <dbReference type="Proteomes" id="UP001596470"/>
    </source>
</evidence>
<dbReference type="Proteomes" id="UP001596470">
    <property type="component" value="Unassembled WGS sequence"/>
</dbReference>
<keyword evidence="1" id="KW-1133">Transmembrane helix</keyword>
<name>A0ABW2DBQ8_9ACTN</name>
<sequence length="170" mass="17350">MTDPAPGSRWHVAADGTVLKSYPKALDHTDTRREPPQGLKYLRYATERPVALADLQAMDERVARSMAGFGRLTAVTLVAGVLGIAGVLAGWIVLPLLGAPDAAGVTFVVSVPLVAAGFLALVIVPGAMRGSVKRAGAAAGLAPDPAQVVKEPEARAVLDAPGTVSGPAAR</sequence>
<evidence type="ECO:0008006" key="4">
    <source>
        <dbReference type="Google" id="ProtNLM"/>
    </source>
</evidence>
<accession>A0ABW2DBQ8</accession>
<feature type="transmembrane region" description="Helical" evidence="1">
    <location>
        <begin position="103"/>
        <end position="124"/>
    </location>
</feature>
<keyword evidence="1" id="KW-0472">Membrane</keyword>
<dbReference type="RefSeq" id="WP_382351719.1">
    <property type="nucleotide sequence ID" value="NZ_JBHMBP010000003.1"/>
</dbReference>
<keyword evidence="1" id="KW-0812">Transmembrane</keyword>
<evidence type="ECO:0000313" key="2">
    <source>
        <dbReference type="EMBL" id="MFC6958609.1"/>
    </source>
</evidence>